<dbReference type="SMART" id="SM00822">
    <property type="entry name" value="PKS_KR"/>
    <property type="match status" value="1"/>
</dbReference>
<evidence type="ECO:0000313" key="6">
    <source>
        <dbReference type="Proteomes" id="UP000214600"/>
    </source>
</evidence>
<dbReference type="EMBL" id="NKFA01000007">
    <property type="protein sequence ID" value="OXI43826.1"/>
    <property type="molecule type" value="Genomic_DNA"/>
</dbReference>
<dbReference type="PANTHER" id="PTHR43669">
    <property type="entry name" value="5-KETO-D-GLUCONATE 5-REDUCTASE"/>
    <property type="match status" value="1"/>
</dbReference>
<dbReference type="InterPro" id="IPR020904">
    <property type="entry name" value="Sc_DH/Rdtase_CS"/>
</dbReference>
<dbReference type="AlphaFoldDB" id="A0A228IN84"/>
<dbReference type="PRINTS" id="PR00081">
    <property type="entry name" value="GDHRDH"/>
</dbReference>
<keyword evidence="2" id="KW-0560">Oxidoreductase</keyword>
<dbReference type="InterPro" id="IPR036291">
    <property type="entry name" value="NAD(P)-bd_dom_sf"/>
</dbReference>
<sequence>MHKAVLVTGAAQGVGQAIAKRMASEGARRLALVDINQERLDCVAAELRDNGCEVLAIGADLTDVNACRNAVAAAERVYGSLDVVVNAAGLTLRGGVFDTDERTFDRLFAVNVRAPMFIMQAALPAMIEAGRGGVVVNISSMNAHGGPAHLLPYSASKAALNTMTRNVANTVRWHRIRVHAINLGWTVTPAEDEAQMKVHGRPSDWAKIEGDNQPFGRLLSCDDAAALCGYLASDGAGMMTGCVIDQEQWVVGAVASQRDQ</sequence>
<evidence type="ECO:0000259" key="4">
    <source>
        <dbReference type="SMART" id="SM00822"/>
    </source>
</evidence>
<evidence type="ECO:0000256" key="2">
    <source>
        <dbReference type="ARBA" id="ARBA00023002"/>
    </source>
</evidence>
<evidence type="ECO:0000313" key="5">
    <source>
        <dbReference type="EMBL" id="OXI43826.1"/>
    </source>
</evidence>
<dbReference type="InterPro" id="IPR057326">
    <property type="entry name" value="KR_dom"/>
</dbReference>
<dbReference type="RefSeq" id="WP_089451730.1">
    <property type="nucleotide sequence ID" value="NZ_NKFA01000007.1"/>
</dbReference>
<proteinExistence type="inferred from homology"/>
<reference evidence="6" key="1">
    <citation type="submission" date="2017-06" db="EMBL/GenBank/DDBJ databases">
        <authorList>
            <person name="LiPuma J."/>
            <person name="Spilker T."/>
        </authorList>
    </citation>
    <scope>NUCLEOTIDE SEQUENCE [LARGE SCALE GENOMIC DNA]</scope>
    <source>
        <strain evidence="6">AU17325</strain>
    </source>
</reference>
<gene>
    <name evidence="5" type="ORF">CFB84_20020</name>
</gene>
<evidence type="ECO:0000256" key="1">
    <source>
        <dbReference type="ARBA" id="ARBA00006484"/>
    </source>
</evidence>
<dbReference type="PRINTS" id="PR00080">
    <property type="entry name" value="SDRFAMILY"/>
</dbReference>
<organism evidence="5 6">
    <name type="scientific">Burkholderia aenigmatica</name>
    <dbReference type="NCBI Taxonomy" id="2015348"/>
    <lineage>
        <taxon>Bacteria</taxon>
        <taxon>Pseudomonadati</taxon>
        <taxon>Pseudomonadota</taxon>
        <taxon>Betaproteobacteria</taxon>
        <taxon>Burkholderiales</taxon>
        <taxon>Burkholderiaceae</taxon>
        <taxon>Burkholderia</taxon>
        <taxon>Burkholderia cepacia complex</taxon>
    </lineage>
</organism>
<reference evidence="5 6" key="2">
    <citation type="submission" date="2017-08" db="EMBL/GenBank/DDBJ databases">
        <title>WGS of novel Burkholderia cepaca complex species.</title>
        <authorList>
            <person name="Lipuma J."/>
            <person name="Spilker T."/>
        </authorList>
    </citation>
    <scope>NUCLEOTIDE SEQUENCE [LARGE SCALE GENOMIC DNA]</scope>
    <source>
        <strain evidence="5 6">AU17325</strain>
    </source>
</reference>
<dbReference type="CDD" id="cd05233">
    <property type="entry name" value="SDR_c"/>
    <property type="match status" value="1"/>
</dbReference>
<comment type="caution">
    <text evidence="5">The sequence shown here is derived from an EMBL/GenBank/DDBJ whole genome shotgun (WGS) entry which is preliminary data.</text>
</comment>
<dbReference type="Pfam" id="PF00106">
    <property type="entry name" value="adh_short"/>
    <property type="match status" value="1"/>
</dbReference>
<dbReference type="SUPFAM" id="SSF51735">
    <property type="entry name" value="NAD(P)-binding Rossmann-fold domains"/>
    <property type="match status" value="1"/>
</dbReference>
<evidence type="ECO:0000256" key="3">
    <source>
        <dbReference type="RuleBase" id="RU000363"/>
    </source>
</evidence>
<dbReference type="InterPro" id="IPR002347">
    <property type="entry name" value="SDR_fam"/>
</dbReference>
<dbReference type="Gene3D" id="3.40.50.720">
    <property type="entry name" value="NAD(P)-binding Rossmann-like Domain"/>
    <property type="match status" value="1"/>
</dbReference>
<dbReference type="NCBIfam" id="NF004847">
    <property type="entry name" value="PRK06198.1"/>
    <property type="match status" value="1"/>
</dbReference>
<dbReference type="FunFam" id="3.40.50.720:FF:000084">
    <property type="entry name" value="Short-chain dehydrogenase reductase"/>
    <property type="match status" value="1"/>
</dbReference>
<accession>A0A228IN84</accession>
<dbReference type="GO" id="GO:0016491">
    <property type="term" value="F:oxidoreductase activity"/>
    <property type="evidence" value="ECO:0007669"/>
    <property type="project" value="UniProtKB-KW"/>
</dbReference>
<feature type="domain" description="Ketoreductase" evidence="4">
    <location>
        <begin position="3"/>
        <end position="179"/>
    </location>
</feature>
<dbReference type="PROSITE" id="PS00061">
    <property type="entry name" value="ADH_SHORT"/>
    <property type="match status" value="1"/>
</dbReference>
<protein>
    <submittedName>
        <fullName evidence="5">Short-chain dehydrogenase</fullName>
    </submittedName>
</protein>
<comment type="similarity">
    <text evidence="1 3">Belongs to the short-chain dehydrogenases/reductases (SDR) family.</text>
</comment>
<dbReference type="Proteomes" id="UP000214600">
    <property type="component" value="Unassembled WGS sequence"/>
</dbReference>
<dbReference type="PANTHER" id="PTHR43669:SF3">
    <property type="entry name" value="ALCOHOL DEHYDROGENASE, PUTATIVE (AFU_ORTHOLOGUE AFUA_3G03445)-RELATED"/>
    <property type="match status" value="1"/>
</dbReference>
<dbReference type="OrthoDB" id="9806974at2"/>
<name>A0A228IN84_9BURK</name>